<gene>
    <name evidence="1" type="ORF">GCM10007857_38120</name>
</gene>
<evidence type="ECO:0000313" key="2">
    <source>
        <dbReference type="Proteomes" id="UP001156905"/>
    </source>
</evidence>
<dbReference type="Proteomes" id="UP001156905">
    <property type="component" value="Unassembled WGS sequence"/>
</dbReference>
<protein>
    <submittedName>
        <fullName evidence="1">Uncharacterized protein</fullName>
    </submittedName>
</protein>
<proteinExistence type="predicted"/>
<keyword evidence="2" id="KW-1185">Reference proteome</keyword>
<organism evidence="1 2">
    <name type="scientific">Bradyrhizobium iriomotense</name>
    <dbReference type="NCBI Taxonomy" id="441950"/>
    <lineage>
        <taxon>Bacteria</taxon>
        <taxon>Pseudomonadati</taxon>
        <taxon>Pseudomonadota</taxon>
        <taxon>Alphaproteobacteria</taxon>
        <taxon>Hyphomicrobiales</taxon>
        <taxon>Nitrobacteraceae</taxon>
        <taxon>Bradyrhizobium</taxon>
    </lineage>
</organism>
<name>A0ABQ6AZU9_9BRAD</name>
<accession>A0ABQ6AZU9</accession>
<dbReference type="EMBL" id="BSOW01000013">
    <property type="protein sequence ID" value="GLR87101.1"/>
    <property type="molecule type" value="Genomic_DNA"/>
</dbReference>
<reference evidence="2" key="1">
    <citation type="journal article" date="2019" name="Int. J. Syst. Evol. Microbiol.">
        <title>The Global Catalogue of Microorganisms (GCM) 10K type strain sequencing project: providing services to taxonomists for standard genome sequencing and annotation.</title>
        <authorList>
            <consortium name="The Broad Institute Genomics Platform"/>
            <consortium name="The Broad Institute Genome Sequencing Center for Infectious Disease"/>
            <person name="Wu L."/>
            <person name="Ma J."/>
        </authorList>
    </citation>
    <scope>NUCLEOTIDE SEQUENCE [LARGE SCALE GENOMIC DNA]</scope>
    <source>
        <strain evidence="2">NBRC 102520</strain>
    </source>
</reference>
<evidence type="ECO:0000313" key="1">
    <source>
        <dbReference type="EMBL" id="GLR87101.1"/>
    </source>
</evidence>
<comment type="caution">
    <text evidence="1">The sequence shown here is derived from an EMBL/GenBank/DDBJ whole genome shotgun (WGS) entry which is preliminary data.</text>
</comment>
<sequence length="114" mass="12762">MNLIVFMTAAGSYLAMLGLSDPVAPQRHCIFIIHPLINKAAFQSKEGRIVFPDRPTEYPCAYTERKDGATIAFTNQNDWHFEVRVARGNQGSWTASKGDERVSGRALYPENCVE</sequence>
<dbReference type="RefSeq" id="WP_284267715.1">
    <property type="nucleotide sequence ID" value="NZ_BSOW01000013.1"/>
</dbReference>